<organism evidence="1 2">
    <name type="scientific">Halomonas ventosae</name>
    <dbReference type="NCBI Taxonomy" id="229007"/>
    <lineage>
        <taxon>Bacteria</taxon>
        <taxon>Pseudomonadati</taxon>
        <taxon>Pseudomonadota</taxon>
        <taxon>Gammaproteobacteria</taxon>
        <taxon>Oceanospirillales</taxon>
        <taxon>Halomonadaceae</taxon>
        <taxon>Halomonas</taxon>
    </lineage>
</organism>
<dbReference type="Gene3D" id="3.90.550.10">
    <property type="entry name" value="Spore Coat Polysaccharide Biosynthesis Protein SpsA, Chain A"/>
    <property type="match status" value="1"/>
</dbReference>
<dbReference type="EMBL" id="PVTM01000003">
    <property type="protein sequence ID" value="PRY72656.1"/>
    <property type="molecule type" value="Genomic_DNA"/>
</dbReference>
<dbReference type="InterPro" id="IPR029044">
    <property type="entry name" value="Nucleotide-diphossugar_trans"/>
</dbReference>
<keyword evidence="2" id="KW-1185">Reference proteome</keyword>
<sequence>MSDFHQNGIITDFHNLTRRPLAALEEELVAFSARRPMSLILPSLYAELEGPALAHIVEELRRVPYLAEVVIGLDRADRDQFLQAREFFARLPQHHRILWNDGPRLRALDAELEAQGLAPQQPGKGRNVWYCAGYVQAAGRGRVVALHDCDILTYDRGLLARLFYPVAHPHFNYEFCKGYYPRIAEGRLNGRVSRLMVTPLLRALKQMHGPLPYLEYLDSYRYALSGEFSMRSEVLDGIRIPADWGLEVGVLSEVHRNYSTKRLCQVDLADAYDHKHQPVSAEDASGGLNRMSLDIAKALYRKLATQGVTFSAEGFRTLKATYYRLALDLIEAYDHDAVMNGLGLDRHAEEQAVELFAANLLEAGSAFLDNPGERPFIPSWNRVRAAIPDLPERMVQAVERDNAAVEPSVTKV</sequence>
<evidence type="ECO:0000313" key="1">
    <source>
        <dbReference type="EMBL" id="PRY72656.1"/>
    </source>
</evidence>
<proteinExistence type="predicted"/>
<dbReference type="SUPFAM" id="SSF53448">
    <property type="entry name" value="Nucleotide-diphospho-sugar transferases"/>
    <property type="match status" value="1"/>
</dbReference>
<evidence type="ECO:0000313" key="2">
    <source>
        <dbReference type="Proteomes" id="UP000239896"/>
    </source>
</evidence>
<dbReference type="AlphaFoldDB" id="A0A2T0VQE0"/>
<dbReference type="Proteomes" id="UP000239896">
    <property type="component" value="Unassembled WGS sequence"/>
</dbReference>
<protein>
    <submittedName>
        <fullName evidence="1">Glucosyl-3-phosphoglycerate synthase</fullName>
    </submittedName>
</protein>
<name>A0A2T0VQE0_9GAMM</name>
<dbReference type="RefSeq" id="WP_106229798.1">
    <property type="nucleotide sequence ID" value="NZ_PVTM01000003.1"/>
</dbReference>
<reference evidence="1 2" key="1">
    <citation type="submission" date="2018-03" db="EMBL/GenBank/DDBJ databases">
        <title>Comparative analysis of microorganisms from saline springs in Andes Mountain Range, Colombia.</title>
        <authorList>
            <person name="Rubin E."/>
        </authorList>
    </citation>
    <scope>NUCLEOTIDE SEQUENCE [LARGE SCALE GENOMIC DNA]</scope>
    <source>
        <strain evidence="1 2">USBA 854</strain>
    </source>
</reference>
<comment type="caution">
    <text evidence="1">The sequence shown here is derived from an EMBL/GenBank/DDBJ whole genome shotgun (WGS) entry which is preliminary data.</text>
</comment>
<gene>
    <name evidence="1" type="ORF">BCL64_103135</name>
</gene>
<accession>A0A2T0VQE0</accession>